<feature type="signal peptide" evidence="1">
    <location>
        <begin position="1"/>
        <end position="15"/>
    </location>
</feature>
<feature type="chain" id="PRO_5013197987" description="T20D4.11-like domain-containing protein" evidence="1">
    <location>
        <begin position="16"/>
        <end position="196"/>
    </location>
</feature>
<keyword evidence="4" id="KW-1185">Reference proteome</keyword>
<dbReference type="EMBL" id="GL379787">
    <property type="protein sequence ID" value="EGT30929.1"/>
    <property type="molecule type" value="Genomic_DNA"/>
</dbReference>
<dbReference type="Pfam" id="PF01579">
    <property type="entry name" value="DUF19"/>
    <property type="match status" value="1"/>
</dbReference>
<dbReference type="PANTHER" id="PTHR31897">
    <property type="entry name" value="PROTEIN CBG17011-RELATED"/>
    <property type="match status" value="1"/>
</dbReference>
<dbReference type="Proteomes" id="UP000008068">
    <property type="component" value="Unassembled WGS sequence"/>
</dbReference>
<evidence type="ECO:0000313" key="4">
    <source>
        <dbReference type="Proteomes" id="UP000008068"/>
    </source>
</evidence>
<evidence type="ECO:0000259" key="2">
    <source>
        <dbReference type="Pfam" id="PF01579"/>
    </source>
</evidence>
<protein>
    <recommendedName>
        <fullName evidence="2">T20D4.11-like domain-containing protein</fullName>
    </recommendedName>
</protein>
<dbReference type="InParanoid" id="G0M9W8"/>
<evidence type="ECO:0000256" key="1">
    <source>
        <dbReference type="SAM" id="SignalP"/>
    </source>
</evidence>
<gene>
    <name evidence="3" type="ORF">CAEBREN_06856</name>
</gene>
<evidence type="ECO:0000313" key="3">
    <source>
        <dbReference type="EMBL" id="EGT30929.1"/>
    </source>
</evidence>
<sequence>MRSTLILLLCYSVYSAPMDFTDMLGEKCQDAAEKIKLTQCAPMLTEFGQESMVIDPEAKVGDPKIVSLITLCKKLMICIEPTCLSETIKDTTYVTCTEIELRNTELGSCITKIEKEKPDMSKYTCMGPEDYKNGVIQLGMYTSNQECLRSVLKDYCGEKSIENYDADIQKAVKMAQVTQSIVIQLFAGNSTNGWMK</sequence>
<reference evidence="4" key="1">
    <citation type="submission" date="2011-07" db="EMBL/GenBank/DDBJ databases">
        <authorList>
            <consortium name="Caenorhabditis brenneri Sequencing and Analysis Consortium"/>
            <person name="Wilson R.K."/>
        </authorList>
    </citation>
    <scope>NUCLEOTIDE SEQUENCE [LARGE SCALE GENOMIC DNA]</scope>
    <source>
        <strain evidence="4">PB2801</strain>
    </source>
</reference>
<dbReference type="AlphaFoldDB" id="G0M9W8"/>
<proteinExistence type="predicted"/>
<keyword evidence="1" id="KW-0732">Signal</keyword>
<accession>G0M9W8</accession>
<organism evidence="4">
    <name type="scientific">Caenorhabditis brenneri</name>
    <name type="common">Nematode worm</name>
    <dbReference type="NCBI Taxonomy" id="135651"/>
    <lineage>
        <taxon>Eukaryota</taxon>
        <taxon>Metazoa</taxon>
        <taxon>Ecdysozoa</taxon>
        <taxon>Nematoda</taxon>
        <taxon>Chromadorea</taxon>
        <taxon>Rhabditida</taxon>
        <taxon>Rhabditina</taxon>
        <taxon>Rhabditomorpha</taxon>
        <taxon>Rhabditoidea</taxon>
        <taxon>Rhabditidae</taxon>
        <taxon>Peloderinae</taxon>
        <taxon>Caenorhabditis</taxon>
    </lineage>
</organism>
<name>G0M9W8_CAEBE</name>
<feature type="domain" description="T20D4.11-like" evidence="2">
    <location>
        <begin position="28"/>
        <end position="174"/>
    </location>
</feature>
<dbReference type="HOGENOM" id="CLU_1533917_0_0_1"/>
<dbReference type="InterPro" id="IPR002542">
    <property type="entry name" value="T20D4.11-like_dom"/>
</dbReference>